<reference evidence="6" key="1">
    <citation type="journal article" date="2019" name="PLoS Negl. Trop. Dis.">
        <title>Revisiting the worldwide diversity of Leptospira species in the environment.</title>
        <authorList>
            <person name="Vincent A.T."/>
            <person name="Schiettekatte O."/>
            <person name="Bourhy P."/>
            <person name="Veyrier F.J."/>
            <person name="Picardeau M."/>
        </authorList>
    </citation>
    <scope>NUCLEOTIDE SEQUENCE [LARGE SCALE GENOMIC DNA]</scope>
    <source>
        <strain evidence="6">201702476</strain>
    </source>
</reference>
<dbReference type="Pfam" id="PF07726">
    <property type="entry name" value="AAA_3"/>
    <property type="match status" value="1"/>
</dbReference>
<dbReference type="OrthoDB" id="9808397at2"/>
<dbReference type="Gene3D" id="3.40.50.300">
    <property type="entry name" value="P-loop containing nucleotide triphosphate hydrolases"/>
    <property type="match status" value="1"/>
</dbReference>
<sequence length="306" mass="34088">MHKGIVGQEDLVDGLLLAMLSNGHVLIEGLPGLAKTRAVNLLSQVCRVDFRRIQFTPDLLPADIVGTRIFNQNKATFENQYGPIFGNFILADEINRAPAKVQSALLEAMQERQITVGEETKKLPAPFLVFATQNPIEQEGTYPLPEAQLDRFLLKLVVGYPKKEEEAEIVKMVVSETKFPEMKAFFSDKDIISLQELGRTVHLEDKLIHYIAEIVLSTRNPENYGLPDYKQWIGHGASPRASLALAQTARSVALMHGRDFATAEDVRSVALSVLRHRVSLNYMAEAEGMKSEDLILKILQTVKAPA</sequence>
<evidence type="ECO:0000256" key="3">
    <source>
        <dbReference type="ARBA" id="ARBA00061607"/>
    </source>
</evidence>
<dbReference type="Gene3D" id="1.10.8.80">
    <property type="entry name" value="Magnesium chelatase subunit I, C-Terminal domain"/>
    <property type="match status" value="1"/>
</dbReference>
<accession>A0A4R9JYC2</accession>
<proteinExistence type="inferred from homology"/>
<dbReference type="GO" id="GO:0016887">
    <property type="term" value="F:ATP hydrolysis activity"/>
    <property type="evidence" value="ECO:0007669"/>
    <property type="project" value="InterPro"/>
</dbReference>
<comment type="similarity">
    <text evidence="3">Belongs to the MoxR family.</text>
</comment>
<organism evidence="6 7">
    <name type="scientific">Leptospira ognonensis</name>
    <dbReference type="NCBI Taxonomy" id="2484945"/>
    <lineage>
        <taxon>Bacteria</taxon>
        <taxon>Pseudomonadati</taxon>
        <taxon>Spirochaetota</taxon>
        <taxon>Spirochaetia</taxon>
        <taxon>Leptospirales</taxon>
        <taxon>Leptospiraceae</taxon>
        <taxon>Leptospira</taxon>
    </lineage>
</organism>
<keyword evidence="1" id="KW-0547">Nucleotide-binding</keyword>
<evidence type="ECO:0000313" key="6">
    <source>
        <dbReference type="EMBL" id="TGL57171.1"/>
    </source>
</evidence>
<dbReference type="FunFam" id="3.40.50.300:FF:000640">
    <property type="entry name" value="MoxR family ATPase"/>
    <property type="match status" value="1"/>
</dbReference>
<dbReference type="Proteomes" id="UP000297693">
    <property type="component" value="Unassembled WGS sequence"/>
</dbReference>
<comment type="caution">
    <text evidence="6">The sequence shown here is derived from an EMBL/GenBank/DDBJ whole genome shotgun (WGS) entry which is preliminary data.</text>
</comment>
<dbReference type="PIRSF" id="PIRSF002849">
    <property type="entry name" value="AAA_ATPase_chaperone_MoxR_prd"/>
    <property type="match status" value="1"/>
</dbReference>
<protein>
    <submittedName>
        <fullName evidence="6">MoxR family ATPase</fullName>
    </submittedName>
</protein>
<keyword evidence="7" id="KW-1185">Reference proteome</keyword>
<dbReference type="InterPro" id="IPR011703">
    <property type="entry name" value="ATPase_AAA-3"/>
</dbReference>
<dbReference type="PANTHER" id="PTHR42759:SF1">
    <property type="entry name" value="MAGNESIUM-CHELATASE SUBUNIT CHLD"/>
    <property type="match status" value="1"/>
</dbReference>
<keyword evidence="2" id="KW-0067">ATP-binding</keyword>
<dbReference type="InterPro" id="IPR041628">
    <property type="entry name" value="ChlI/MoxR_AAA_lid"/>
</dbReference>
<evidence type="ECO:0000256" key="2">
    <source>
        <dbReference type="ARBA" id="ARBA00022840"/>
    </source>
</evidence>
<dbReference type="EMBL" id="RQGD01000039">
    <property type="protein sequence ID" value="TGL57171.1"/>
    <property type="molecule type" value="Genomic_DNA"/>
</dbReference>
<dbReference type="InterPro" id="IPR050764">
    <property type="entry name" value="CbbQ/NirQ/NorQ/GpvN"/>
</dbReference>
<evidence type="ECO:0000259" key="5">
    <source>
        <dbReference type="Pfam" id="PF17863"/>
    </source>
</evidence>
<gene>
    <name evidence="6" type="ORF">EHQ58_14860</name>
</gene>
<evidence type="ECO:0000256" key="1">
    <source>
        <dbReference type="ARBA" id="ARBA00022741"/>
    </source>
</evidence>
<evidence type="ECO:0000259" key="4">
    <source>
        <dbReference type="Pfam" id="PF07726"/>
    </source>
</evidence>
<dbReference type="SUPFAM" id="SSF52540">
    <property type="entry name" value="P-loop containing nucleoside triphosphate hydrolases"/>
    <property type="match status" value="1"/>
</dbReference>
<feature type="domain" description="ATPase AAA-3" evidence="4">
    <location>
        <begin position="24"/>
        <end position="154"/>
    </location>
</feature>
<dbReference type="PANTHER" id="PTHR42759">
    <property type="entry name" value="MOXR FAMILY PROTEIN"/>
    <property type="match status" value="1"/>
</dbReference>
<dbReference type="GO" id="GO:0005524">
    <property type="term" value="F:ATP binding"/>
    <property type="evidence" value="ECO:0007669"/>
    <property type="project" value="UniProtKB-KW"/>
</dbReference>
<feature type="domain" description="ChlI/MoxR AAA lid" evidence="5">
    <location>
        <begin position="233"/>
        <end position="295"/>
    </location>
</feature>
<dbReference type="AlphaFoldDB" id="A0A4R9JYC2"/>
<dbReference type="Pfam" id="PF17863">
    <property type="entry name" value="AAA_lid_2"/>
    <property type="match status" value="1"/>
</dbReference>
<name>A0A4R9JYC2_9LEPT</name>
<evidence type="ECO:0000313" key="7">
    <source>
        <dbReference type="Proteomes" id="UP000297693"/>
    </source>
</evidence>
<dbReference type="InterPro" id="IPR027417">
    <property type="entry name" value="P-loop_NTPase"/>
</dbReference>